<evidence type="ECO:0000256" key="3">
    <source>
        <dbReference type="ARBA" id="ARBA00023211"/>
    </source>
</evidence>
<dbReference type="InterPro" id="IPR022830">
    <property type="entry name" value="Indigdn_synthA-like"/>
</dbReference>
<dbReference type="OrthoDB" id="198885at2759"/>
<organism evidence="6 7">
    <name type="scientific">Hesseltinella vesiculosa</name>
    <dbReference type="NCBI Taxonomy" id="101127"/>
    <lineage>
        <taxon>Eukaryota</taxon>
        <taxon>Fungi</taxon>
        <taxon>Fungi incertae sedis</taxon>
        <taxon>Mucoromycota</taxon>
        <taxon>Mucoromycotina</taxon>
        <taxon>Mucoromycetes</taxon>
        <taxon>Mucorales</taxon>
        <taxon>Cunninghamellaceae</taxon>
        <taxon>Hesseltinella</taxon>
    </lineage>
</organism>
<evidence type="ECO:0000256" key="4">
    <source>
        <dbReference type="ARBA" id="ARBA00023239"/>
    </source>
</evidence>
<sequence length="329" mass="34564">MFQRRFFHALASASRFKIADNVKKTIINGGPVVALESTIISHGMPYPQNVETARSVEAIVRDQGAVPATIAILDGHVHIGLEPEQLDRLGKLGHQAIKTSRRDLAVVLGQRRSGATTVASTMILARAAGIPVFVTGGIGGVHRGAEQTFDISADLTELGRTSVAVVCAGVKSILDIGKTLEVLETQGVTVATLGPSRRFPAFYTPESDFDSPNHVPDIQTAASMIAANHDLGLGSGMVFAVPIPSQDAANSKAIQDAIDTALAEAKSQGIHGKEETPFLLKRVSELTLGSSLEANIALVKNNAKMGGQLAVALAKLKLERNSSGGILQK</sequence>
<dbReference type="HAMAP" id="MF_01876">
    <property type="entry name" value="PsiMP_glycosidase"/>
    <property type="match status" value="1"/>
</dbReference>
<evidence type="ECO:0000313" key="6">
    <source>
        <dbReference type="EMBL" id="ORX61440.1"/>
    </source>
</evidence>
<dbReference type="GO" id="GO:0004730">
    <property type="term" value="F:pseudouridylate synthase activity"/>
    <property type="evidence" value="ECO:0007669"/>
    <property type="project" value="InterPro"/>
</dbReference>
<keyword evidence="1" id="KW-0479">Metal-binding</keyword>
<comment type="caution">
    <text evidence="6">The sequence shown here is derived from an EMBL/GenBank/DDBJ whole genome shotgun (WGS) entry which is preliminary data.</text>
</comment>
<dbReference type="PANTHER" id="PTHR42909:SF1">
    <property type="entry name" value="CARBOHYDRATE KINASE PFKB DOMAIN-CONTAINING PROTEIN"/>
    <property type="match status" value="1"/>
</dbReference>
<evidence type="ECO:0000256" key="1">
    <source>
        <dbReference type="ARBA" id="ARBA00022723"/>
    </source>
</evidence>
<proteinExistence type="inferred from homology"/>
<protein>
    <submittedName>
        <fullName evidence="6">Indigoidine synthase A like protein</fullName>
    </submittedName>
</protein>
<keyword evidence="4" id="KW-0456">Lyase</keyword>
<keyword evidence="2" id="KW-0378">Hydrolase</keyword>
<dbReference type="GO" id="GO:0005737">
    <property type="term" value="C:cytoplasm"/>
    <property type="evidence" value="ECO:0007669"/>
    <property type="project" value="TreeGrafter"/>
</dbReference>
<keyword evidence="5" id="KW-0326">Glycosidase</keyword>
<keyword evidence="7" id="KW-1185">Reference proteome</keyword>
<dbReference type="InterPro" id="IPR007342">
    <property type="entry name" value="PsuG"/>
</dbReference>
<dbReference type="SUPFAM" id="SSF110581">
    <property type="entry name" value="Indigoidine synthase A-like"/>
    <property type="match status" value="1"/>
</dbReference>
<gene>
    <name evidence="6" type="ORF">DM01DRAFT_1332040</name>
</gene>
<evidence type="ECO:0000313" key="7">
    <source>
        <dbReference type="Proteomes" id="UP000242146"/>
    </source>
</evidence>
<dbReference type="GO" id="GO:0016798">
    <property type="term" value="F:hydrolase activity, acting on glycosyl bonds"/>
    <property type="evidence" value="ECO:0007669"/>
    <property type="project" value="UniProtKB-KW"/>
</dbReference>
<reference evidence="6 7" key="1">
    <citation type="submission" date="2016-07" db="EMBL/GenBank/DDBJ databases">
        <title>Pervasive Adenine N6-methylation of Active Genes in Fungi.</title>
        <authorList>
            <consortium name="DOE Joint Genome Institute"/>
            <person name="Mondo S.J."/>
            <person name="Dannebaum R.O."/>
            <person name="Kuo R.C."/>
            <person name="Labutti K."/>
            <person name="Haridas S."/>
            <person name="Kuo A."/>
            <person name="Salamov A."/>
            <person name="Ahrendt S.R."/>
            <person name="Lipzen A."/>
            <person name="Sullivan W."/>
            <person name="Andreopoulos W.B."/>
            <person name="Clum A."/>
            <person name="Lindquist E."/>
            <person name="Daum C."/>
            <person name="Ramamoorthy G.K."/>
            <person name="Gryganskyi A."/>
            <person name="Culley D."/>
            <person name="Magnuson J.K."/>
            <person name="James T.Y."/>
            <person name="O'Malley M.A."/>
            <person name="Stajich J.E."/>
            <person name="Spatafora J.W."/>
            <person name="Visel A."/>
            <person name="Grigoriev I.V."/>
        </authorList>
    </citation>
    <scope>NUCLEOTIDE SEQUENCE [LARGE SCALE GENOMIC DNA]</scope>
    <source>
        <strain evidence="6 7">NRRL 3301</strain>
    </source>
</reference>
<accession>A0A1X2GTV6</accession>
<dbReference type="STRING" id="101127.A0A1X2GTV6"/>
<dbReference type="EMBL" id="MCGT01000003">
    <property type="protein sequence ID" value="ORX61440.1"/>
    <property type="molecule type" value="Genomic_DNA"/>
</dbReference>
<evidence type="ECO:0000256" key="2">
    <source>
        <dbReference type="ARBA" id="ARBA00022801"/>
    </source>
</evidence>
<dbReference type="AlphaFoldDB" id="A0A1X2GTV6"/>
<dbReference type="GO" id="GO:0046872">
    <property type="term" value="F:metal ion binding"/>
    <property type="evidence" value="ECO:0007669"/>
    <property type="project" value="UniProtKB-KW"/>
</dbReference>
<dbReference type="Gene3D" id="3.40.1790.10">
    <property type="entry name" value="Indigoidine synthase domain"/>
    <property type="match status" value="1"/>
</dbReference>
<dbReference type="Pfam" id="PF04227">
    <property type="entry name" value="Indigoidine_A"/>
    <property type="match status" value="1"/>
</dbReference>
<evidence type="ECO:0000256" key="5">
    <source>
        <dbReference type="ARBA" id="ARBA00023295"/>
    </source>
</evidence>
<dbReference type="PANTHER" id="PTHR42909">
    <property type="entry name" value="ZGC:136858"/>
    <property type="match status" value="1"/>
</dbReference>
<dbReference type="Proteomes" id="UP000242146">
    <property type="component" value="Unassembled WGS sequence"/>
</dbReference>
<name>A0A1X2GTV6_9FUNG</name>
<keyword evidence="3" id="KW-0464">Manganese</keyword>